<dbReference type="InterPro" id="IPR050097">
    <property type="entry name" value="Ferredoxin-NADP_redctase_2"/>
</dbReference>
<dbReference type="Pfam" id="PF13738">
    <property type="entry name" value="Pyr_redox_3"/>
    <property type="match status" value="1"/>
</dbReference>
<organism evidence="4 5">
    <name type="scientific">Paenibacillus tianmuensis</name>
    <dbReference type="NCBI Taxonomy" id="624147"/>
    <lineage>
        <taxon>Bacteria</taxon>
        <taxon>Bacillati</taxon>
        <taxon>Bacillota</taxon>
        <taxon>Bacilli</taxon>
        <taxon>Bacillales</taxon>
        <taxon>Paenibacillaceae</taxon>
        <taxon>Paenibacillus</taxon>
    </lineage>
</organism>
<dbReference type="GO" id="GO:0016491">
    <property type="term" value="F:oxidoreductase activity"/>
    <property type="evidence" value="ECO:0007669"/>
    <property type="project" value="UniProtKB-KW"/>
</dbReference>
<evidence type="ECO:0000256" key="3">
    <source>
        <dbReference type="ARBA" id="ARBA00023002"/>
    </source>
</evidence>
<dbReference type="InterPro" id="IPR036188">
    <property type="entry name" value="FAD/NAD-bd_sf"/>
</dbReference>
<dbReference type="PANTHER" id="PTHR48105">
    <property type="entry name" value="THIOREDOXIN REDUCTASE 1-RELATED-RELATED"/>
    <property type="match status" value="1"/>
</dbReference>
<comment type="cofactor">
    <cofactor evidence="1">
        <name>FAD</name>
        <dbReference type="ChEBI" id="CHEBI:57692"/>
    </cofactor>
</comment>
<evidence type="ECO:0000256" key="1">
    <source>
        <dbReference type="ARBA" id="ARBA00001974"/>
    </source>
</evidence>
<dbReference type="OrthoDB" id="9778740at2"/>
<proteinExistence type="predicted"/>
<dbReference type="Proteomes" id="UP000198601">
    <property type="component" value="Unassembled WGS sequence"/>
</dbReference>
<dbReference type="Gene3D" id="3.50.50.60">
    <property type="entry name" value="FAD/NAD(P)-binding domain"/>
    <property type="match status" value="1"/>
</dbReference>
<dbReference type="AlphaFoldDB" id="A0A1G4S7P7"/>
<dbReference type="EMBL" id="FMTT01000024">
    <property type="protein sequence ID" value="SCW65110.1"/>
    <property type="molecule type" value="Genomic_DNA"/>
</dbReference>
<dbReference type="RefSeq" id="WP_090673568.1">
    <property type="nucleotide sequence ID" value="NZ_FMTT01000024.1"/>
</dbReference>
<dbReference type="NCBIfam" id="TIGR04018">
    <property type="entry name" value="Bthiol_YpdA"/>
    <property type="match status" value="1"/>
</dbReference>
<keyword evidence="2" id="KW-0285">Flavoprotein</keyword>
<keyword evidence="3" id="KW-0560">Oxidoreductase</keyword>
<reference evidence="5" key="1">
    <citation type="submission" date="2016-10" db="EMBL/GenBank/DDBJ databases">
        <authorList>
            <person name="Varghese N."/>
            <person name="Submissions S."/>
        </authorList>
    </citation>
    <scope>NUCLEOTIDE SEQUENCE [LARGE SCALE GENOMIC DNA]</scope>
    <source>
        <strain evidence="5">CGMCC 1.8946</strain>
    </source>
</reference>
<name>A0A1G4S7P7_9BACL</name>
<dbReference type="STRING" id="624147.SAMN04487970_102439"/>
<protein>
    <submittedName>
        <fullName evidence="4">Thioredoxin reductase (NADPH)</fullName>
    </submittedName>
</protein>
<evidence type="ECO:0000256" key="2">
    <source>
        <dbReference type="ARBA" id="ARBA00022630"/>
    </source>
</evidence>
<keyword evidence="5" id="KW-1185">Reference proteome</keyword>
<dbReference type="PRINTS" id="PR00368">
    <property type="entry name" value="FADPNR"/>
</dbReference>
<dbReference type="PRINTS" id="PR00469">
    <property type="entry name" value="PNDRDTASEII"/>
</dbReference>
<dbReference type="InterPro" id="IPR023856">
    <property type="entry name" value="Bdr"/>
</dbReference>
<accession>A0A1G4S7P7</accession>
<gene>
    <name evidence="4" type="ORF">SAMN04487970_102439</name>
</gene>
<evidence type="ECO:0000313" key="5">
    <source>
        <dbReference type="Proteomes" id="UP000198601"/>
    </source>
</evidence>
<evidence type="ECO:0000313" key="4">
    <source>
        <dbReference type="EMBL" id="SCW65110.1"/>
    </source>
</evidence>
<sequence>MEEVVIIGAGPCGLSAALELQKIGIDPLIIEKECVVHSIYLYPTYMQFFSTPELLEIGGYPFSTPNDKPYRLEALNYYRNVAARSGVRIRPYHTATHLAVQPGGTFELTVQNRFGAASTIAARYVIVATGYFSQPNMLGIPGEELSKVAHYFCEAHPYTGTKVAIIGGSNSAIDAAMELLRAGAEVTVVYRGETYSPVIKPWVKPIFESMVNKGRIRMLFQSRVVRITETSVTVSREGREEEFDNDFVLALTGFRPDRSLLAGAGAVVSEADGIPQYDPATMETTVPGLFVAGVIASGANANEVFIETGRLHGGFIANRIAACNPAVN</sequence>
<dbReference type="SUPFAM" id="SSF51905">
    <property type="entry name" value="FAD/NAD(P)-binding domain"/>
    <property type="match status" value="1"/>
</dbReference>